<feature type="transmembrane region" description="Helical" evidence="1">
    <location>
        <begin position="336"/>
        <end position="354"/>
    </location>
</feature>
<feature type="transmembrane region" description="Helical" evidence="1">
    <location>
        <begin position="12"/>
        <end position="30"/>
    </location>
</feature>
<dbReference type="KEGG" id="fsn:GS03_01320"/>
<gene>
    <name evidence="3" type="ORF">GS03_01320</name>
</gene>
<keyword evidence="4" id="KW-1185">Reference proteome</keyword>
<keyword evidence="1" id="KW-1133">Transmembrane helix</keyword>
<feature type="transmembrane region" description="Helical" evidence="1">
    <location>
        <begin position="261"/>
        <end position="278"/>
    </location>
</feature>
<feature type="transmembrane region" description="Helical" evidence="1">
    <location>
        <begin position="285"/>
        <end position="302"/>
    </location>
</feature>
<keyword evidence="1" id="KW-0472">Membrane</keyword>
<feature type="transmembrane region" description="Helical" evidence="1">
    <location>
        <begin position="135"/>
        <end position="151"/>
    </location>
</feature>
<dbReference type="AlphaFoldDB" id="A0A4P7PUA0"/>
<proteinExistence type="predicted"/>
<sequence length="455" mass="52545">MKQLTHFIQNHFLFLWLLLTATIVSVYYALTLPVSFDEACTYILFTREGLAETVTNYPAPNNHVFFSILTGISNNLPFGNLLFKIRLTSIVINILTLLALYKFAVTFFSRNFGLLLVGLYSGLFLTVYYSYMARGYGLVTLLFIGCLYYTFKIIDGDENRKNFLFFGLFSVIGLYTIPTFIYPIISLSVYIVFVKRHLFWTQFKVGFGIFLTSILLYAPIIYNCGLNSIISNLYVKPMGFIPTLKSIPVYPLLAIQEITGIHWLIVIAICSLSLYFIWKSKERRAIFFVVVMILTPLILIVIQRVNPYARVFNYCSIVLLLLVLMPYKTTIDKLKLSYMFPLLLVIQCVSLFNFETKILAYEDKDWGLNITSDKIIKKIQGNHHYYTNGNLIFYNLKFDLISNGFTNYKIAEEKGKNVSADTLPYDYSIIGLDFDKTKSKKPLYKTRYYNVYSGN</sequence>
<dbReference type="InterPro" id="IPR038731">
    <property type="entry name" value="RgtA/B/C-like"/>
</dbReference>
<accession>A0A4P7PUA0</accession>
<keyword evidence="1" id="KW-0812">Transmembrane</keyword>
<protein>
    <recommendedName>
        <fullName evidence="2">Glycosyltransferase RgtA/B/C/D-like domain-containing protein</fullName>
    </recommendedName>
</protein>
<dbReference type="EMBL" id="CP038810">
    <property type="protein sequence ID" value="QBZ97822.1"/>
    <property type="molecule type" value="Genomic_DNA"/>
</dbReference>
<feature type="transmembrane region" description="Helical" evidence="1">
    <location>
        <begin position="308"/>
        <end position="324"/>
    </location>
</feature>
<name>A0A4P7PUA0_9FLAO</name>
<evidence type="ECO:0000313" key="4">
    <source>
        <dbReference type="Proteomes" id="UP000296862"/>
    </source>
</evidence>
<feature type="transmembrane region" description="Helical" evidence="1">
    <location>
        <begin position="163"/>
        <end position="193"/>
    </location>
</feature>
<reference evidence="3 4" key="1">
    <citation type="submission" date="2019-04" db="EMBL/GenBank/DDBJ databases">
        <title>Flavobacterium sp. GS03.</title>
        <authorList>
            <person name="Kim H."/>
        </authorList>
    </citation>
    <scope>NUCLEOTIDE SEQUENCE [LARGE SCALE GENOMIC DNA]</scope>
    <source>
        <strain evidence="3 4">GS03</strain>
    </source>
</reference>
<organism evidence="3 4">
    <name type="scientific">Flavobacterium sangjuense</name>
    <dbReference type="NCBI Taxonomy" id="2518177"/>
    <lineage>
        <taxon>Bacteria</taxon>
        <taxon>Pseudomonadati</taxon>
        <taxon>Bacteroidota</taxon>
        <taxon>Flavobacteriia</taxon>
        <taxon>Flavobacteriales</taxon>
        <taxon>Flavobacteriaceae</taxon>
        <taxon>Flavobacterium</taxon>
    </lineage>
</organism>
<dbReference type="Pfam" id="PF13231">
    <property type="entry name" value="PMT_2"/>
    <property type="match status" value="1"/>
</dbReference>
<feature type="transmembrane region" description="Helical" evidence="1">
    <location>
        <begin position="205"/>
        <end position="226"/>
    </location>
</feature>
<evidence type="ECO:0000259" key="2">
    <source>
        <dbReference type="Pfam" id="PF13231"/>
    </source>
</evidence>
<feature type="domain" description="Glycosyltransferase RgtA/B/C/D-like" evidence="2">
    <location>
        <begin position="78"/>
        <end position="221"/>
    </location>
</feature>
<dbReference type="Proteomes" id="UP000296862">
    <property type="component" value="Chromosome"/>
</dbReference>
<dbReference type="OrthoDB" id="1489163at2"/>
<evidence type="ECO:0000256" key="1">
    <source>
        <dbReference type="SAM" id="Phobius"/>
    </source>
</evidence>
<evidence type="ECO:0000313" key="3">
    <source>
        <dbReference type="EMBL" id="QBZ97822.1"/>
    </source>
</evidence>
<feature type="transmembrane region" description="Helical" evidence="1">
    <location>
        <begin position="238"/>
        <end position="255"/>
    </location>
</feature>